<evidence type="ECO:0000259" key="8">
    <source>
        <dbReference type="PROSITE" id="PS50850"/>
    </source>
</evidence>
<proteinExistence type="predicted"/>
<feature type="transmembrane region" description="Helical" evidence="7">
    <location>
        <begin position="140"/>
        <end position="157"/>
    </location>
</feature>
<keyword evidence="6 7" id="KW-0472">Membrane</keyword>
<evidence type="ECO:0000256" key="2">
    <source>
        <dbReference type="ARBA" id="ARBA00022448"/>
    </source>
</evidence>
<evidence type="ECO:0000256" key="3">
    <source>
        <dbReference type="ARBA" id="ARBA00022475"/>
    </source>
</evidence>
<dbReference type="Proteomes" id="UP000219546">
    <property type="component" value="Unassembled WGS sequence"/>
</dbReference>
<sequence length="399" mass="44099">MKRNRLPKGVVLLFVNSLLMSMGFYALIPYLAYYITENLLFTPFIAGMVLMVRQFSQQGTTFFFGAIGDIFGYKMIISLGLFIRGVGFLMFAIATSIPGLLLAAIVSGLGGSLFEPASKAALTELTPLDERRRVFSIDKIIKNIGMVGAALAGAMLIEFPFYYLCFVSGGLFIIGGILTYFILPDINIHTDTPSFKQMLRTVIKDRFFVIFTCLMTGYWFMFIQLYLTIPIYAEELTGTPKIVSGLYFTFAALIIFIQYPIQSLIKNTQNAVCFGMMLMGFGLVTIGITANIAIFFIGFLLFAIGVMVAEPAIYDLTALSSQEGMTSSYFGFFYFSMAIGGGLSQGIGGWLLQTGKVIGIPSLLWYICGIVALLSISGLYWLFKYQRKAHLSCSNTSFN</sequence>
<feature type="transmembrane region" description="Helical" evidence="7">
    <location>
        <begin position="89"/>
        <end position="109"/>
    </location>
</feature>
<feature type="domain" description="Major facilitator superfamily (MFS) profile" evidence="8">
    <location>
        <begin position="9"/>
        <end position="387"/>
    </location>
</feature>
<organism evidence="9 10">
    <name type="scientific">Bacillus oleivorans</name>
    <dbReference type="NCBI Taxonomy" id="1448271"/>
    <lineage>
        <taxon>Bacteria</taxon>
        <taxon>Bacillati</taxon>
        <taxon>Bacillota</taxon>
        <taxon>Bacilli</taxon>
        <taxon>Bacillales</taxon>
        <taxon>Bacillaceae</taxon>
        <taxon>Bacillus</taxon>
    </lineage>
</organism>
<reference evidence="9 10" key="1">
    <citation type="submission" date="2017-08" db="EMBL/GenBank/DDBJ databases">
        <authorList>
            <person name="de Groot N.N."/>
        </authorList>
    </citation>
    <scope>NUCLEOTIDE SEQUENCE [LARGE SCALE GENOMIC DNA]</scope>
    <source>
        <strain evidence="9 10">JC228</strain>
    </source>
</reference>
<dbReference type="PROSITE" id="PS50850">
    <property type="entry name" value="MFS"/>
    <property type="match status" value="1"/>
</dbReference>
<evidence type="ECO:0000313" key="10">
    <source>
        <dbReference type="Proteomes" id="UP000219546"/>
    </source>
</evidence>
<dbReference type="PANTHER" id="PTHR23517">
    <property type="entry name" value="RESISTANCE PROTEIN MDTM, PUTATIVE-RELATED-RELATED"/>
    <property type="match status" value="1"/>
</dbReference>
<keyword evidence="3" id="KW-1003">Cell membrane</keyword>
<feature type="transmembrane region" description="Helical" evidence="7">
    <location>
        <begin position="271"/>
        <end position="288"/>
    </location>
</feature>
<feature type="transmembrane region" description="Helical" evidence="7">
    <location>
        <begin position="241"/>
        <end position="259"/>
    </location>
</feature>
<feature type="transmembrane region" description="Helical" evidence="7">
    <location>
        <begin position="207"/>
        <end position="229"/>
    </location>
</feature>
<dbReference type="Pfam" id="PF07690">
    <property type="entry name" value="MFS_1"/>
    <property type="match status" value="1"/>
</dbReference>
<feature type="transmembrane region" description="Helical" evidence="7">
    <location>
        <begin position="163"/>
        <end position="186"/>
    </location>
</feature>
<accession>A0A285D3Z1</accession>
<dbReference type="InterPro" id="IPR036259">
    <property type="entry name" value="MFS_trans_sf"/>
</dbReference>
<keyword evidence="2" id="KW-0813">Transport</keyword>
<evidence type="ECO:0000256" key="4">
    <source>
        <dbReference type="ARBA" id="ARBA00022692"/>
    </source>
</evidence>
<feature type="transmembrane region" description="Helical" evidence="7">
    <location>
        <begin position="12"/>
        <end position="33"/>
    </location>
</feature>
<name>A0A285D3Z1_9BACI</name>
<feature type="transmembrane region" description="Helical" evidence="7">
    <location>
        <begin position="39"/>
        <end position="55"/>
    </location>
</feature>
<feature type="transmembrane region" description="Helical" evidence="7">
    <location>
        <begin position="329"/>
        <end position="351"/>
    </location>
</feature>
<evidence type="ECO:0000256" key="1">
    <source>
        <dbReference type="ARBA" id="ARBA00004651"/>
    </source>
</evidence>
<dbReference type="GO" id="GO:0022857">
    <property type="term" value="F:transmembrane transporter activity"/>
    <property type="evidence" value="ECO:0007669"/>
    <property type="project" value="InterPro"/>
</dbReference>
<dbReference type="RefSeq" id="WP_097159935.1">
    <property type="nucleotide sequence ID" value="NZ_JBEPMQ010000009.1"/>
</dbReference>
<protein>
    <submittedName>
        <fullName evidence="9">DHA1 family multidrug resistance protein-like MFS transporter</fullName>
    </submittedName>
</protein>
<gene>
    <name evidence="9" type="ORF">SAMN05877753_10987</name>
</gene>
<dbReference type="AlphaFoldDB" id="A0A285D3Z1"/>
<dbReference type="Gene3D" id="1.20.1250.20">
    <property type="entry name" value="MFS general substrate transporter like domains"/>
    <property type="match status" value="1"/>
</dbReference>
<evidence type="ECO:0000256" key="7">
    <source>
        <dbReference type="SAM" id="Phobius"/>
    </source>
</evidence>
<dbReference type="OrthoDB" id="56516at2"/>
<feature type="transmembrane region" description="Helical" evidence="7">
    <location>
        <begin position="363"/>
        <end position="383"/>
    </location>
</feature>
<dbReference type="GO" id="GO:0005886">
    <property type="term" value="C:plasma membrane"/>
    <property type="evidence" value="ECO:0007669"/>
    <property type="project" value="UniProtKB-SubCell"/>
</dbReference>
<dbReference type="EMBL" id="OAOP01000009">
    <property type="protein sequence ID" value="SNX74415.1"/>
    <property type="molecule type" value="Genomic_DNA"/>
</dbReference>
<dbReference type="InterPro" id="IPR011701">
    <property type="entry name" value="MFS"/>
</dbReference>
<keyword evidence="10" id="KW-1185">Reference proteome</keyword>
<dbReference type="SUPFAM" id="SSF103473">
    <property type="entry name" value="MFS general substrate transporter"/>
    <property type="match status" value="1"/>
</dbReference>
<feature type="transmembrane region" description="Helical" evidence="7">
    <location>
        <begin position="62"/>
        <end position="83"/>
    </location>
</feature>
<comment type="subcellular location">
    <subcellularLocation>
        <location evidence="1">Cell membrane</location>
        <topology evidence="1">Multi-pass membrane protein</topology>
    </subcellularLocation>
</comment>
<dbReference type="InterPro" id="IPR020846">
    <property type="entry name" value="MFS_dom"/>
</dbReference>
<keyword evidence="4 7" id="KW-0812">Transmembrane</keyword>
<evidence type="ECO:0000256" key="5">
    <source>
        <dbReference type="ARBA" id="ARBA00022989"/>
    </source>
</evidence>
<evidence type="ECO:0000313" key="9">
    <source>
        <dbReference type="EMBL" id="SNX74415.1"/>
    </source>
</evidence>
<feature type="transmembrane region" description="Helical" evidence="7">
    <location>
        <begin position="294"/>
        <end position="317"/>
    </location>
</feature>
<keyword evidence="5 7" id="KW-1133">Transmembrane helix</keyword>
<dbReference type="InterPro" id="IPR050171">
    <property type="entry name" value="MFS_Transporters"/>
</dbReference>
<dbReference type="PANTHER" id="PTHR23517:SF2">
    <property type="entry name" value="MULTIDRUG RESISTANCE PROTEIN MDTH"/>
    <property type="match status" value="1"/>
</dbReference>
<evidence type="ECO:0000256" key="6">
    <source>
        <dbReference type="ARBA" id="ARBA00023136"/>
    </source>
</evidence>